<organism evidence="1 2">
    <name type="scientific">Salix viminalis</name>
    <name type="common">Common osier</name>
    <name type="synonym">Basket willow</name>
    <dbReference type="NCBI Taxonomy" id="40686"/>
    <lineage>
        <taxon>Eukaryota</taxon>
        <taxon>Viridiplantae</taxon>
        <taxon>Streptophyta</taxon>
        <taxon>Embryophyta</taxon>
        <taxon>Tracheophyta</taxon>
        <taxon>Spermatophyta</taxon>
        <taxon>Magnoliopsida</taxon>
        <taxon>eudicotyledons</taxon>
        <taxon>Gunneridae</taxon>
        <taxon>Pentapetalae</taxon>
        <taxon>rosids</taxon>
        <taxon>fabids</taxon>
        <taxon>Malpighiales</taxon>
        <taxon>Salicaceae</taxon>
        <taxon>Saliceae</taxon>
        <taxon>Salix</taxon>
    </lineage>
</organism>
<dbReference type="EMBL" id="JAPFFL010000018">
    <property type="protein sequence ID" value="KAJ6672984.1"/>
    <property type="molecule type" value="Genomic_DNA"/>
</dbReference>
<comment type="caution">
    <text evidence="1">The sequence shown here is derived from an EMBL/GenBank/DDBJ whole genome shotgun (WGS) entry which is preliminary data.</text>
</comment>
<accession>A0A9Q0NNE2</accession>
<dbReference type="Proteomes" id="UP001151529">
    <property type="component" value="Chromosome 12"/>
</dbReference>
<gene>
    <name evidence="1" type="ORF">OIU85_014236</name>
</gene>
<protein>
    <submittedName>
        <fullName evidence="1">Uncharacterized protein</fullName>
    </submittedName>
</protein>
<evidence type="ECO:0000313" key="2">
    <source>
        <dbReference type="Proteomes" id="UP001151529"/>
    </source>
</evidence>
<reference evidence="1" key="2">
    <citation type="journal article" date="2023" name="Int. J. Mol. Sci.">
        <title>De Novo Assembly and Annotation of 11 Diverse Shrub Willow (Salix) Genomes Reveals Novel Gene Organization in Sex-Linked Regions.</title>
        <authorList>
            <person name="Hyden B."/>
            <person name="Feng K."/>
            <person name="Yates T.B."/>
            <person name="Jawdy S."/>
            <person name="Cereghino C."/>
            <person name="Smart L.B."/>
            <person name="Muchero W."/>
        </authorList>
    </citation>
    <scope>NUCLEOTIDE SEQUENCE [LARGE SCALE GENOMIC DNA]</scope>
    <source>
        <tissue evidence="1">Shoot tip</tissue>
    </source>
</reference>
<name>A0A9Q0NNE2_SALVM</name>
<dbReference type="OrthoDB" id="1932741at2759"/>
<keyword evidence="2" id="KW-1185">Reference proteome</keyword>
<evidence type="ECO:0000313" key="1">
    <source>
        <dbReference type="EMBL" id="KAJ6672984.1"/>
    </source>
</evidence>
<proteinExistence type="predicted"/>
<sequence>MRDWIKNNKLSLFSLIETKVKLDRLQSVQDGLALGDWRIISNANGDDSTRIIIGWDPGIYDVLCVHSDEQWMTCRVSAMHQNFEVLITFVYGHNTPADRRNIWQYIKQQCGNF</sequence>
<dbReference type="AlphaFoldDB" id="A0A9Q0NNE2"/>
<reference evidence="1" key="1">
    <citation type="submission" date="2022-11" db="EMBL/GenBank/DDBJ databases">
        <authorList>
            <person name="Hyden B.L."/>
            <person name="Feng K."/>
            <person name="Yates T."/>
            <person name="Jawdy S."/>
            <person name="Smart L.B."/>
            <person name="Muchero W."/>
        </authorList>
    </citation>
    <scope>NUCLEOTIDE SEQUENCE</scope>
    <source>
        <tissue evidence="1">Shoot tip</tissue>
    </source>
</reference>